<dbReference type="GO" id="GO:0003729">
    <property type="term" value="F:mRNA binding"/>
    <property type="evidence" value="ECO:0007669"/>
    <property type="project" value="InterPro"/>
</dbReference>
<feature type="domain" description="RRM" evidence="5">
    <location>
        <begin position="66"/>
        <end position="144"/>
    </location>
</feature>
<keyword evidence="7" id="KW-1185">Reference proteome</keyword>
<evidence type="ECO:0000259" key="5">
    <source>
        <dbReference type="PROSITE" id="PS50102"/>
    </source>
</evidence>
<dbReference type="GeneID" id="59337642"/>
<dbReference type="CDD" id="cd12611">
    <property type="entry name" value="RRM1_NGR1_NAM8_like"/>
    <property type="match status" value="1"/>
</dbReference>
<dbReference type="PANTHER" id="PTHR47640:SF10">
    <property type="entry name" value="TRNA SELENOCYSTEINE 1-ASSOCIATED PROTEIN 1-RELATED"/>
    <property type="match status" value="1"/>
</dbReference>
<dbReference type="GO" id="GO:0005829">
    <property type="term" value="C:cytosol"/>
    <property type="evidence" value="ECO:0007669"/>
    <property type="project" value="TreeGrafter"/>
</dbReference>
<comment type="caution">
    <text evidence="6">The sequence shown here is derived from an EMBL/GenBank/DDBJ whole genome shotgun (WGS) entry which is preliminary data.</text>
</comment>
<dbReference type="SUPFAM" id="SSF54928">
    <property type="entry name" value="RNA-binding domain, RBD"/>
    <property type="match status" value="2"/>
</dbReference>
<dbReference type="Proteomes" id="UP000593566">
    <property type="component" value="Unassembled WGS sequence"/>
</dbReference>
<feature type="compositionally biased region" description="Pro residues" evidence="4">
    <location>
        <begin position="415"/>
        <end position="426"/>
    </location>
</feature>
<feature type="domain" description="RRM" evidence="5">
    <location>
        <begin position="292"/>
        <end position="364"/>
    </location>
</feature>
<dbReference type="InterPro" id="IPR035979">
    <property type="entry name" value="RBD_domain_sf"/>
</dbReference>
<dbReference type="AlphaFoldDB" id="A0A8H6CNJ9"/>
<feature type="domain" description="RRM" evidence="5">
    <location>
        <begin position="159"/>
        <end position="238"/>
    </location>
</feature>
<feature type="region of interest" description="Disordered" evidence="4">
    <location>
        <begin position="846"/>
        <end position="901"/>
    </location>
</feature>
<feature type="region of interest" description="Disordered" evidence="4">
    <location>
        <begin position="811"/>
        <end position="834"/>
    </location>
</feature>
<dbReference type="FunFam" id="3.30.70.330:FF:000227">
    <property type="entry name" value="mRNA binding post-transcriptional regulator"/>
    <property type="match status" value="1"/>
</dbReference>
<dbReference type="Pfam" id="PF00076">
    <property type="entry name" value="RRM_1"/>
    <property type="match status" value="3"/>
</dbReference>
<proteinExistence type="predicted"/>
<organism evidence="6 7">
    <name type="scientific">Letharia lupina</name>
    <dbReference type="NCBI Taxonomy" id="560253"/>
    <lineage>
        <taxon>Eukaryota</taxon>
        <taxon>Fungi</taxon>
        <taxon>Dikarya</taxon>
        <taxon>Ascomycota</taxon>
        <taxon>Pezizomycotina</taxon>
        <taxon>Lecanoromycetes</taxon>
        <taxon>OSLEUM clade</taxon>
        <taxon>Lecanoromycetidae</taxon>
        <taxon>Lecanorales</taxon>
        <taxon>Lecanorineae</taxon>
        <taxon>Parmeliaceae</taxon>
        <taxon>Letharia</taxon>
    </lineage>
</organism>
<dbReference type="Gene3D" id="3.30.70.330">
    <property type="match status" value="3"/>
</dbReference>
<dbReference type="FunFam" id="3.30.70.330:FF:000222">
    <property type="entry name" value="mRNA binding post-transcriptional regulator"/>
    <property type="match status" value="1"/>
</dbReference>
<evidence type="ECO:0000256" key="1">
    <source>
        <dbReference type="ARBA" id="ARBA00022737"/>
    </source>
</evidence>
<protein>
    <recommendedName>
        <fullName evidence="5">RRM domain-containing protein</fullName>
    </recommendedName>
</protein>
<dbReference type="SMART" id="SM00360">
    <property type="entry name" value="RRM"/>
    <property type="match status" value="3"/>
</dbReference>
<dbReference type="InterPro" id="IPR050825">
    <property type="entry name" value="RBM42_RBP45_47-like"/>
</dbReference>
<feature type="compositionally biased region" description="Gly residues" evidence="4">
    <location>
        <begin position="242"/>
        <end position="258"/>
    </location>
</feature>
<dbReference type="RefSeq" id="XP_037154934.1">
    <property type="nucleotide sequence ID" value="XM_037300108.1"/>
</dbReference>
<evidence type="ECO:0000313" key="7">
    <source>
        <dbReference type="Proteomes" id="UP000593566"/>
    </source>
</evidence>
<feature type="region of interest" description="Disordered" evidence="4">
    <location>
        <begin position="1"/>
        <end position="65"/>
    </location>
</feature>
<dbReference type="PROSITE" id="PS50102">
    <property type="entry name" value="RRM"/>
    <property type="match status" value="3"/>
</dbReference>
<evidence type="ECO:0000313" key="6">
    <source>
        <dbReference type="EMBL" id="KAF6226381.1"/>
    </source>
</evidence>
<dbReference type="InterPro" id="IPR000504">
    <property type="entry name" value="RRM_dom"/>
</dbReference>
<dbReference type="InterPro" id="IPR012677">
    <property type="entry name" value="Nucleotide-bd_a/b_plait_sf"/>
</dbReference>
<accession>A0A8H6CNJ9</accession>
<feature type="region of interest" description="Disordered" evidence="4">
    <location>
        <begin position="951"/>
        <end position="976"/>
    </location>
</feature>
<dbReference type="FunFam" id="3.30.70.330:FF:000065">
    <property type="entry name" value="mRNA binding post-transcriptional regulator"/>
    <property type="match status" value="1"/>
</dbReference>
<evidence type="ECO:0000256" key="2">
    <source>
        <dbReference type="ARBA" id="ARBA00022884"/>
    </source>
</evidence>
<dbReference type="CDD" id="cd12613">
    <property type="entry name" value="RRM2_NGR1_NAM8_like"/>
    <property type="match status" value="1"/>
</dbReference>
<dbReference type="EMBL" id="JACCJB010000006">
    <property type="protein sequence ID" value="KAF6226381.1"/>
    <property type="molecule type" value="Genomic_DNA"/>
</dbReference>
<dbReference type="PANTHER" id="PTHR47640">
    <property type="entry name" value="TRNA SELENOCYSTEINE 1-ASSOCIATED PROTEIN 1-RELATED-RELATED"/>
    <property type="match status" value="1"/>
</dbReference>
<sequence>MSFQNYDNFPQQGQQGDGGAGPGGPPQQDQNMGGQMPPNSAGGFQGGNGGDPGSAGGQSQGGDAKTTLWMGELEPWIDENFVRTVWYNMGEQVNVKMIRDKFSGNAGYCFIDFQSAEAAAKALTLNGTIIPNSNRPFKLNWASGGGLADRSRDERGPEHSIFVGDLGPEVNEYVLVSLFQNRFPSCKSAKIMTDPISGMSRGYGFVRFSDEGDQQRALQEMQGVYCGNRPMRISTATPKNKTGGGGPGGMGMPGPGGPGGAPVGGMNYMGNPPVGYYGQPQPMNQFTDPNNTTVFVGGLSGYVTEDELRSFFQGFGEITYVKIPPGKGCGFVQFVQRHAAEMAINQMQGYPIGNSRVRLSWGRSQNNSGPAGTPYRPAPPPPVYPSMGMPPSHPYGNFAPMKSTALPNAAHMHPPHSPGRGPPQGPPGALSPGAPGPADPIPVNQLNDMYMQQQQDVSNRLEADGRGAECKERREGGGNFLVSLGILSMAGSDMPEVADHEPNAWQVQPARNIYLKRIAAMRYQNWDVLIFPLVGDSKTPLQEFGTTCTVNQDPDVVPFQSPSAHPAYLAVVRAPLPTVSCFIPSLPPGSPFRVSLHSWSTPTVSRGSVARAPQQSMVGFEAKVVLDGVCIAFVTVLLVLLPTMSWLTDDGRGALLNKDPPWPQMIDICSHTDKDGNHDQLRFPPFHTEVLTQTWASPAQDMGRIKIVITEGINHGPGVSAFERTKNLVSFSFQHAPLHILENCGIAWPNQGLYFQAAQQFHHVSSPHTQAADPDMHAHSPRRRNASMVSAGAKLNPAIGPLPNPVPGFRPLGLHNDDPFRSQHGPTPGPFTGAANLYNYRNPWSSNTTTSGDISMKDRSRSTSDSYDEPMPDVTRPPSPANSRRSHPMPDYSRPHSLASSRQVSWYTGEDSGAMRVSHLGYVEENAEIDEQVSESLFSDLMTRLSPREFSANSGISAPSNTRVNSAANTPPGKSSMAAELRGVSYAGMPRSVSVTTRDPPPSFNTRVASNNSINPGFDNPTSASRQSEINDAIAEETEDRTNKRPVGRPAGNVKSRKEGRTSEMGLEVPSIKSQRRASAPSASALGKENSGSANGEKSGEGKRKRTTKVAASKGNLKGGLDNPDSSPTRKVSKLSPGDTMHPENEIEYAIPPDLTEEGVVMRVPLGELDNIM</sequence>
<evidence type="ECO:0000256" key="3">
    <source>
        <dbReference type="PROSITE-ProRule" id="PRU00176"/>
    </source>
</evidence>
<feature type="compositionally biased region" description="Polar residues" evidence="4">
    <location>
        <begin position="1004"/>
        <end position="1030"/>
    </location>
</feature>
<dbReference type="CDD" id="cd12346">
    <property type="entry name" value="RRM3_NGR1_NAM8_like"/>
    <property type="match status" value="1"/>
</dbReference>
<feature type="region of interest" description="Disordered" evidence="4">
    <location>
        <begin position="992"/>
        <end position="1145"/>
    </location>
</feature>
<dbReference type="GO" id="GO:0006376">
    <property type="term" value="P:mRNA splice site recognition"/>
    <property type="evidence" value="ECO:0007669"/>
    <property type="project" value="TreeGrafter"/>
</dbReference>
<name>A0A8H6CNJ9_9LECA</name>
<evidence type="ECO:0000256" key="4">
    <source>
        <dbReference type="SAM" id="MobiDB-lite"/>
    </source>
</evidence>
<keyword evidence="2 3" id="KW-0694">RNA-binding</keyword>
<gene>
    <name evidence="6" type="ORF">HO133_009247</name>
</gene>
<feature type="compositionally biased region" description="Polar residues" evidence="4">
    <location>
        <begin position="951"/>
        <end position="973"/>
    </location>
</feature>
<feature type="compositionally biased region" description="Gly residues" evidence="4">
    <location>
        <begin position="43"/>
        <end position="60"/>
    </location>
</feature>
<keyword evidence="1" id="KW-0677">Repeat</keyword>
<reference evidence="6 7" key="1">
    <citation type="journal article" date="2020" name="Genomics">
        <title>Complete, high-quality genomes from long-read metagenomic sequencing of two wolf lichen thalli reveals enigmatic genome architecture.</title>
        <authorList>
            <person name="McKenzie S.K."/>
            <person name="Walston R.F."/>
            <person name="Allen J.L."/>
        </authorList>
    </citation>
    <scope>NUCLEOTIDE SEQUENCE [LARGE SCALE GENOMIC DNA]</scope>
    <source>
        <strain evidence="6">WasteWater1</strain>
    </source>
</reference>
<feature type="region of interest" description="Disordered" evidence="4">
    <location>
        <begin position="361"/>
        <end position="444"/>
    </location>
</feature>
<feature type="compositionally biased region" description="Low complexity" evidence="4">
    <location>
        <begin position="26"/>
        <end position="38"/>
    </location>
</feature>
<feature type="region of interest" description="Disordered" evidence="4">
    <location>
        <begin position="230"/>
        <end position="258"/>
    </location>
</feature>